<proteinExistence type="predicted"/>
<sequence length="334" mass="35921">MQKLKMALVGAGIIGSVHAQALAESEYIDFVAVVDIQPEAARAMAAQYGVRAYTSLESCLAEEEIDAVDICVNEAYHVAPAVTAARAGKHILMEKPIAQTVKEAEEILTVCRENQVRLMVAHLLHFDPRYAVLLDAVRQGKLGEISSIYVKRCNNLSTPKRIGGKVSFLYYIAVHDIELLCAYAGGRPVKVYAQFPNKVCSPYGDDDGIYAIVNFDNGVVGCIEVEWSYPETTPMPVWSVAKVIGTGGAGIVEAGPSGLTLQVDGAFSYADTLLSPVIGGKLHGDLAAEVNHFAKQVLEVQPFEVDLTTPVDAVRIIEASLASKKTGLPIAIEY</sequence>
<dbReference type="AlphaFoldDB" id="A0A9D1DH32"/>
<dbReference type="Pfam" id="PF01408">
    <property type="entry name" value="GFO_IDH_MocA"/>
    <property type="match status" value="1"/>
</dbReference>
<reference evidence="3" key="2">
    <citation type="journal article" date="2021" name="PeerJ">
        <title>Extensive microbial diversity within the chicken gut microbiome revealed by metagenomics and culture.</title>
        <authorList>
            <person name="Gilroy R."/>
            <person name="Ravi A."/>
            <person name="Getino M."/>
            <person name="Pursley I."/>
            <person name="Horton D.L."/>
            <person name="Alikhan N.F."/>
            <person name="Baker D."/>
            <person name="Gharbi K."/>
            <person name="Hall N."/>
            <person name="Watson M."/>
            <person name="Adriaenssens E.M."/>
            <person name="Foster-Nyarko E."/>
            <person name="Jarju S."/>
            <person name="Secka A."/>
            <person name="Antonio M."/>
            <person name="Oren A."/>
            <person name="Chaudhuri R.R."/>
            <person name="La Ragione R."/>
            <person name="Hildebrand F."/>
            <person name="Pallen M.J."/>
        </authorList>
    </citation>
    <scope>NUCLEOTIDE SEQUENCE</scope>
    <source>
        <strain evidence="3">ChiBcec15-4380</strain>
    </source>
</reference>
<name>A0A9D1DH32_9FIRM</name>
<feature type="domain" description="Gfo/Idh/MocA-like oxidoreductase N-terminal" evidence="1">
    <location>
        <begin position="5"/>
        <end position="122"/>
    </location>
</feature>
<evidence type="ECO:0000313" key="3">
    <source>
        <dbReference type="EMBL" id="HIR50507.1"/>
    </source>
</evidence>
<evidence type="ECO:0000259" key="1">
    <source>
        <dbReference type="Pfam" id="PF01408"/>
    </source>
</evidence>
<feature type="domain" description="GFO/IDH/MocA-like oxidoreductase" evidence="2">
    <location>
        <begin position="135"/>
        <end position="248"/>
    </location>
</feature>
<reference evidence="3" key="1">
    <citation type="submission" date="2020-10" db="EMBL/GenBank/DDBJ databases">
        <authorList>
            <person name="Gilroy R."/>
        </authorList>
    </citation>
    <scope>NUCLEOTIDE SEQUENCE</scope>
    <source>
        <strain evidence="3">ChiBcec15-4380</strain>
    </source>
</reference>
<evidence type="ECO:0000313" key="4">
    <source>
        <dbReference type="Proteomes" id="UP000824239"/>
    </source>
</evidence>
<dbReference type="SUPFAM" id="SSF51735">
    <property type="entry name" value="NAD(P)-binding Rossmann-fold domains"/>
    <property type="match status" value="1"/>
</dbReference>
<comment type="caution">
    <text evidence="3">The sequence shown here is derived from an EMBL/GenBank/DDBJ whole genome shotgun (WGS) entry which is preliminary data.</text>
</comment>
<protein>
    <submittedName>
        <fullName evidence="3">Gfo/Idh/MocA family oxidoreductase</fullName>
    </submittedName>
</protein>
<dbReference type="GO" id="GO:0000166">
    <property type="term" value="F:nucleotide binding"/>
    <property type="evidence" value="ECO:0007669"/>
    <property type="project" value="InterPro"/>
</dbReference>
<dbReference type="SUPFAM" id="SSF55347">
    <property type="entry name" value="Glyceraldehyde-3-phosphate dehydrogenase-like, C-terminal domain"/>
    <property type="match status" value="1"/>
</dbReference>
<gene>
    <name evidence="3" type="ORF">IAA53_04360</name>
</gene>
<dbReference type="EMBL" id="DVHE01000036">
    <property type="protein sequence ID" value="HIR50507.1"/>
    <property type="molecule type" value="Genomic_DNA"/>
</dbReference>
<organism evidence="3 4">
    <name type="scientific">Candidatus Avoscillospira avicola</name>
    <dbReference type="NCBI Taxonomy" id="2840706"/>
    <lineage>
        <taxon>Bacteria</taxon>
        <taxon>Bacillati</taxon>
        <taxon>Bacillota</taxon>
        <taxon>Clostridia</taxon>
        <taxon>Eubacteriales</taxon>
        <taxon>Oscillospiraceae</taxon>
        <taxon>Oscillospiraceae incertae sedis</taxon>
        <taxon>Candidatus Avoscillospira</taxon>
    </lineage>
</organism>
<dbReference type="PANTHER" id="PTHR43377:SF1">
    <property type="entry name" value="BILIVERDIN REDUCTASE A"/>
    <property type="match status" value="1"/>
</dbReference>
<dbReference type="InterPro" id="IPR051450">
    <property type="entry name" value="Gfo/Idh/MocA_Oxidoreductases"/>
</dbReference>
<accession>A0A9D1DH32</accession>
<dbReference type="InterPro" id="IPR036291">
    <property type="entry name" value="NAD(P)-bd_dom_sf"/>
</dbReference>
<dbReference type="InterPro" id="IPR000683">
    <property type="entry name" value="Gfo/Idh/MocA-like_OxRdtase_N"/>
</dbReference>
<dbReference type="Proteomes" id="UP000824239">
    <property type="component" value="Unassembled WGS sequence"/>
</dbReference>
<evidence type="ECO:0000259" key="2">
    <source>
        <dbReference type="Pfam" id="PF22725"/>
    </source>
</evidence>
<dbReference type="PANTHER" id="PTHR43377">
    <property type="entry name" value="BILIVERDIN REDUCTASE A"/>
    <property type="match status" value="1"/>
</dbReference>
<dbReference type="Gene3D" id="3.40.50.720">
    <property type="entry name" value="NAD(P)-binding Rossmann-like Domain"/>
    <property type="match status" value="1"/>
</dbReference>
<dbReference type="Gene3D" id="3.30.360.10">
    <property type="entry name" value="Dihydrodipicolinate Reductase, domain 2"/>
    <property type="match status" value="1"/>
</dbReference>
<dbReference type="InterPro" id="IPR055170">
    <property type="entry name" value="GFO_IDH_MocA-like_dom"/>
</dbReference>
<dbReference type="Pfam" id="PF22725">
    <property type="entry name" value="GFO_IDH_MocA_C3"/>
    <property type="match status" value="1"/>
</dbReference>